<dbReference type="PROSITE" id="PS00383">
    <property type="entry name" value="TYR_PHOSPHATASE_1"/>
    <property type="match status" value="1"/>
</dbReference>
<name>A0A848H9L3_9BURK</name>
<dbReference type="RefSeq" id="WP_169420933.1">
    <property type="nucleotide sequence ID" value="NZ_JABBFX010000002.1"/>
</dbReference>
<dbReference type="GO" id="GO:0004721">
    <property type="term" value="F:phosphoprotein phosphatase activity"/>
    <property type="evidence" value="ECO:0007669"/>
    <property type="project" value="InterPro"/>
</dbReference>
<dbReference type="AlphaFoldDB" id="A0A848H9L3"/>
<dbReference type="PANTHER" id="PTHR31126:SF1">
    <property type="entry name" value="TYROSINE SPECIFIC PROTEIN PHOSPHATASES DOMAIN-CONTAINING PROTEIN"/>
    <property type="match status" value="1"/>
</dbReference>
<dbReference type="SUPFAM" id="SSF52799">
    <property type="entry name" value="(Phosphotyrosine protein) phosphatases II"/>
    <property type="match status" value="1"/>
</dbReference>
<dbReference type="InterPro" id="IPR016130">
    <property type="entry name" value="Tyr_Pase_AS"/>
</dbReference>
<proteinExistence type="inferred from homology"/>
<dbReference type="EMBL" id="JABBFX010000002">
    <property type="protein sequence ID" value="NML46682.1"/>
    <property type="molecule type" value="Genomic_DNA"/>
</dbReference>
<dbReference type="Gene3D" id="3.90.190.10">
    <property type="entry name" value="Protein tyrosine phosphatase superfamily"/>
    <property type="match status" value="1"/>
</dbReference>
<gene>
    <name evidence="2" type="ORF">HHL11_23255</name>
</gene>
<protein>
    <submittedName>
        <fullName evidence="2">Tyrosine-protein phosphatase</fullName>
    </submittedName>
</protein>
<dbReference type="Proteomes" id="UP000541185">
    <property type="component" value="Unassembled WGS sequence"/>
</dbReference>
<dbReference type="Pfam" id="PF13350">
    <property type="entry name" value="Y_phosphatase3"/>
    <property type="match status" value="1"/>
</dbReference>
<organism evidence="2 3">
    <name type="scientific">Ramlibacter agri</name>
    <dbReference type="NCBI Taxonomy" id="2728837"/>
    <lineage>
        <taxon>Bacteria</taxon>
        <taxon>Pseudomonadati</taxon>
        <taxon>Pseudomonadota</taxon>
        <taxon>Betaproteobacteria</taxon>
        <taxon>Burkholderiales</taxon>
        <taxon>Comamonadaceae</taxon>
        <taxon>Ramlibacter</taxon>
    </lineage>
</organism>
<dbReference type="InterPro" id="IPR029021">
    <property type="entry name" value="Prot-tyrosine_phosphatase-like"/>
</dbReference>
<sequence length="231" mass="25982">MRLAGSTNFRPVHTLRPVLFRSDHLGALQEDDLRQLRALGIRRVLDFRGVTEREAAACRLAGVAVHSLPIEPTIVQRLHALREAGERITPADVALHMQDTYRGFVRENTPRFAEFFAHLLESDAPTVFHCTAGKDRTGFAAALVLRAVGTSEAEVMQDYLLTNERLAFPAEGRYAMPREVMEVLWRVQPDFLAAAFDEVDSSYGSLEAYFQRGLGLGEAERARLRAWYRPA</sequence>
<dbReference type="PANTHER" id="PTHR31126">
    <property type="entry name" value="TYROSINE-PROTEIN PHOSPHATASE"/>
    <property type="match status" value="1"/>
</dbReference>
<evidence type="ECO:0000313" key="2">
    <source>
        <dbReference type="EMBL" id="NML46682.1"/>
    </source>
</evidence>
<evidence type="ECO:0000313" key="3">
    <source>
        <dbReference type="Proteomes" id="UP000541185"/>
    </source>
</evidence>
<keyword evidence="3" id="KW-1185">Reference proteome</keyword>
<accession>A0A848H9L3</accession>
<comment type="caution">
    <text evidence="2">The sequence shown here is derived from an EMBL/GenBank/DDBJ whole genome shotgun (WGS) entry which is preliminary data.</text>
</comment>
<evidence type="ECO:0000256" key="1">
    <source>
        <dbReference type="ARBA" id="ARBA00009580"/>
    </source>
</evidence>
<reference evidence="2 3" key="1">
    <citation type="submission" date="2020-04" db="EMBL/GenBank/DDBJ databases">
        <title>Ramlibacter sp. G-1-2-2 isolated from soil.</title>
        <authorList>
            <person name="Dahal R.H."/>
        </authorList>
    </citation>
    <scope>NUCLEOTIDE SEQUENCE [LARGE SCALE GENOMIC DNA]</scope>
    <source>
        <strain evidence="2 3">G-1-2-2</strain>
    </source>
</reference>
<comment type="similarity">
    <text evidence="1">Belongs to the protein-tyrosine phosphatase family.</text>
</comment>
<dbReference type="InterPro" id="IPR026893">
    <property type="entry name" value="Tyr/Ser_Pase_IphP-type"/>
</dbReference>